<dbReference type="InterPro" id="IPR027848">
    <property type="entry name" value="DUF4494"/>
</dbReference>
<gene>
    <name evidence="1" type="ORF">ACHKAR_04540</name>
</gene>
<sequence>MKIWYSCKVKHNKELDDGMLKQVTDAYLMDAVSYTDAESRMYEICERDISGEFTVTQITKTNIAEVIHHEDSEKWFKSKVVYATVDGDSDKEVKINTYLLVSADHVKQAYERIEDHLNSMLVPYDIPSITLTNILEVYPYDPDEEKIPSNLKPLSEVESDED</sequence>
<organism evidence="1 2">
    <name type="scientific">Marinoscillum luteum</name>
    <dbReference type="NCBI Taxonomy" id="861051"/>
    <lineage>
        <taxon>Bacteria</taxon>
        <taxon>Pseudomonadati</taxon>
        <taxon>Bacteroidota</taxon>
        <taxon>Cytophagia</taxon>
        <taxon>Cytophagales</taxon>
        <taxon>Reichenbachiellaceae</taxon>
        <taxon>Marinoscillum</taxon>
    </lineage>
</organism>
<protein>
    <submittedName>
        <fullName evidence="1">DUF4494 domain-containing protein</fullName>
    </submittedName>
</protein>
<accession>A0ABW7N526</accession>
<dbReference type="Pfam" id="PF14902">
    <property type="entry name" value="DUF4494"/>
    <property type="match status" value="1"/>
</dbReference>
<comment type="caution">
    <text evidence="1">The sequence shown here is derived from an EMBL/GenBank/DDBJ whole genome shotgun (WGS) entry which is preliminary data.</text>
</comment>
<proteinExistence type="predicted"/>
<dbReference type="EMBL" id="JBIPKE010000012">
    <property type="protein sequence ID" value="MFH6982693.1"/>
    <property type="molecule type" value="Genomic_DNA"/>
</dbReference>
<dbReference type="RefSeq" id="WP_159578951.1">
    <property type="nucleotide sequence ID" value="NZ_JBIPKE010000012.1"/>
</dbReference>
<reference evidence="1 2" key="1">
    <citation type="journal article" date="2013" name="Int. J. Syst. Evol. Microbiol.">
        <title>Marinoscillum luteum sp. nov., isolated from marine sediment.</title>
        <authorList>
            <person name="Cha I.T."/>
            <person name="Park S.J."/>
            <person name="Kim S.J."/>
            <person name="Kim J.G."/>
            <person name="Jung M.Y."/>
            <person name="Shin K.S."/>
            <person name="Kwon K.K."/>
            <person name="Yang S.H."/>
            <person name="Seo Y.S."/>
            <person name="Rhee S.K."/>
        </authorList>
    </citation>
    <scope>NUCLEOTIDE SEQUENCE [LARGE SCALE GENOMIC DNA]</scope>
    <source>
        <strain evidence="1 2">KCTC 23939</strain>
    </source>
</reference>
<dbReference type="Proteomes" id="UP001610063">
    <property type="component" value="Unassembled WGS sequence"/>
</dbReference>
<evidence type="ECO:0000313" key="1">
    <source>
        <dbReference type="EMBL" id="MFH6982693.1"/>
    </source>
</evidence>
<keyword evidence="2" id="KW-1185">Reference proteome</keyword>
<evidence type="ECO:0000313" key="2">
    <source>
        <dbReference type="Proteomes" id="UP001610063"/>
    </source>
</evidence>
<name>A0ABW7N526_9BACT</name>